<proteinExistence type="predicted"/>
<comment type="caution">
    <text evidence="1">The sequence shown here is derived from an EMBL/GenBank/DDBJ whole genome shotgun (WGS) entry which is preliminary data.</text>
</comment>
<organism evidence="1 2">
    <name type="scientific">Acropora cervicornis</name>
    <name type="common">Staghorn coral</name>
    <dbReference type="NCBI Taxonomy" id="6130"/>
    <lineage>
        <taxon>Eukaryota</taxon>
        <taxon>Metazoa</taxon>
        <taxon>Cnidaria</taxon>
        <taxon>Anthozoa</taxon>
        <taxon>Hexacorallia</taxon>
        <taxon>Scleractinia</taxon>
        <taxon>Astrocoeniina</taxon>
        <taxon>Acroporidae</taxon>
        <taxon>Acropora</taxon>
    </lineage>
</organism>
<keyword evidence="2" id="KW-1185">Reference proteome</keyword>
<gene>
    <name evidence="1" type="ORF">P5673_020783</name>
</gene>
<dbReference type="Proteomes" id="UP001249851">
    <property type="component" value="Unassembled WGS sequence"/>
</dbReference>
<dbReference type="EMBL" id="JARQWQ010000052">
    <property type="protein sequence ID" value="KAK2556957.1"/>
    <property type="molecule type" value="Genomic_DNA"/>
</dbReference>
<evidence type="ECO:0000313" key="2">
    <source>
        <dbReference type="Proteomes" id="UP001249851"/>
    </source>
</evidence>
<accession>A0AAD9Q919</accession>
<evidence type="ECO:0000313" key="1">
    <source>
        <dbReference type="EMBL" id="KAK2556957.1"/>
    </source>
</evidence>
<name>A0AAD9Q919_ACRCE</name>
<dbReference type="AlphaFoldDB" id="A0AAD9Q919"/>
<sequence length="59" mass="6701">MQTLLAIHENLLKHTQEERLPLLMLKALSYARPKAFSQSNPREKIAGNKNCVVSVQFGH</sequence>
<reference evidence="1" key="1">
    <citation type="journal article" date="2023" name="G3 (Bethesda)">
        <title>Whole genome assembly and annotation of the endangered Caribbean coral Acropora cervicornis.</title>
        <authorList>
            <person name="Selwyn J.D."/>
            <person name="Vollmer S.V."/>
        </authorList>
    </citation>
    <scope>NUCLEOTIDE SEQUENCE</scope>
    <source>
        <strain evidence="1">K2</strain>
    </source>
</reference>
<reference evidence="1" key="2">
    <citation type="journal article" date="2023" name="Science">
        <title>Genomic signatures of disease resistance in endangered staghorn corals.</title>
        <authorList>
            <person name="Vollmer S.V."/>
            <person name="Selwyn J.D."/>
            <person name="Despard B.A."/>
            <person name="Roesel C.L."/>
        </authorList>
    </citation>
    <scope>NUCLEOTIDE SEQUENCE</scope>
    <source>
        <strain evidence="1">K2</strain>
    </source>
</reference>
<protein>
    <submittedName>
        <fullName evidence="1">Uncharacterized protein</fullName>
    </submittedName>
</protein>